<dbReference type="EMBL" id="BAAABX010000071">
    <property type="protein sequence ID" value="GAA0433006.1"/>
    <property type="molecule type" value="Genomic_DNA"/>
</dbReference>
<sequence length="246" mass="25917">MRPSPPGAYVLPIDAEQPDPGYRVPGTEKNMKVRIVLDIACAWSALGYTRFGHAVERFRAEGGEADVEFLPFQVAPTAPVEGELLSEVHRRVFGPSVEAKTARMAALAARSGLEMNFDRAVFANTLDAHRLIARATAQGRGEQIVHRLFRAYFTEGLNVADPAVLERLALEAGVGAGGRAPVAESDPVSAGQRVVRELGVTSVPVFLFDGGETLVGAQSEEGFLAALRNAAVMVGAPAGVAPSTAG</sequence>
<dbReference type="Proteomes" id="UP001500879">
    <property type="component" value="Unassembled WGS sequence"/>
</dbReference>
<evidence type="ECO:0000259" key="1">
    <source>
        <dbReference type="Pfam" id="PF01323"/>
    </source>
</evidence>
<protein>
    <submittedName>
        <fullName evidence="2">DsbA family protein</fullName>
    </submittedName>
</protein>
<keyword evidence="3" id="KW-1185">Reference proteome</keyword>
<evidence type="ECO:0000313" key="3">
    <source>
        <dbReference type="Proteomes" id="UP001500879"/>
    </source>
</evidence>
<dbReference type="PANTHER" id="PTHR13887">
    <property type="entry name" value="GLUTATHIONE S-TRANSFERASE KAPPA"/>
    <property type="match status" value="1"/>
</dbReference>
<dbReference type="InterPro" id="IPR001853">
    <property type="entry name" value="DSBA-like_thioredoxin_dom"/>
</dbReference>
<dbReference type="SUPFAM" id="SSF52833">
    <property type="entry name" value="Thioredoxin-like"/>
    <property type="match status" value="1"/>
</dbReference>
<accession>A0ABN0Z4R0</accession>
<comment type="caution">
    <text evidence="2">The sequence shown here is derived from an EMBL/GenBank/DDBJ whole genome shotgun (WGS) entry which is preliminary data.</text>
</comment>
<dbReference type="InterPro" id="IPR036249">
    <property type="entry name" value="Thioredoxin-like_sf"/>
</dbReference>
<gene>
    <name evidence="2" type="ORF">GCM10010357_63190</name>
</gene>
<dbReference type="PANTHER" id="PTHR13887:SF41">
    <property type="entry name" value="THIOREDOXIN SUPERFAMILY PROTEIN"/>
    <property type="match status" value="1"/>
</dbReference>
<evidence type="ECO:0000313" key="2">
    <source>
        <dbReference type="EMBL" id="GAA0433006.1"/>
    </source>
</evidence>
<dbReference type="Gene3D" id="3.40.30.10">
    <property type="entry name" value="Glutaredoxin"/>
    <property type="match status" value="1"/>
</dbReference>
<dbReference type="CDD" id="cd03024">
    <property type="entry name" value="DsbA_FrnE"/>
    <property type="match status" value="1"/>
</dbReference>
<reference evidence="2 3" key="1">
    <citation type="journal article" date="2019" name="Int. J. Syst. Evol. Microbiol.">
        <title>The Global Catalogue of Microorganisms (GCM) 10K type strain sequencing project: providing services to taxonomists for standard genome sequencing and annotation.</title>
        <authorList>
            <consortium name="The Broad Institute Genomics Platform"/>
            <consortium name="The Broad Institute Genome Sequencing Center for Infectious Disease"/>
            <person name="Wu L."/>
            <person name="Ma J."/>
        </authorList>
    </citation>
    <scope>NUCLEOTIDE SEQUENCE [LARGE SCALE GENOMIC DNA]</scope>
    <source>
        <strain evidence="2 3">JCM 4788</strain>
    </source>
</reference>
<organism evidence="2 3">
    <name type="scientific">Streptomyces luteireticuli</name>
    <dbReference type="NCBI Taxonomy" id="173858"/>
    <lineage>
        <taxon>Bacteria</taxon>
        <taxon>Bacillati</taxon>
        <taxon>Actinomycetota</taxon>
        <taxon>Actinomycetes</taxon>
        <taxon>Kitasatosporales</taxon>
        <taxon>Streptomycetaceae</taxon>
        <taxon>Streptomyces</taxon>
    </lineage>
</organism>
<feature type="domain" description="DSBA-like thioredoxin" evidence="1">
    <location>
        <begin position="33"/>
        <end position="227"/>
    </location>
</feature>
<proteinExistence type="predicted"/>
<dbReference type="Pfam" id="PF01323">
    <property type="entry name" value="DSBA"/>
    <property type="match status" value="1"/>
</dbReference>
<name>A0ABN0Z4R0_9ACTN</name>